<reference evidence="3" key="1">
    <citation type="submission" date="2021-03" db="EMBL/GenBank/DDBJ databases">
        <title>Comparative genomics and phylogenomic investigation of the class Geoglossomycetes provide insights into ecological specialization and systematics.</title>
        <authorList>
            <person name="Melie T."/>
            <person name="Pirro S."/>
            <person name="Miller A.N."/>
            <person name="Quandt A."/>
        </authorList>
    </citation>
    <scope>NUCLEOTIDE SEQUENCE</scope>
    <source>
        <strain evidence="3">CAQ_001_2017</strain>
    </source>
</reference>
<evidence type="ECO:0000256" key="1">
    <source>
        <dbReference type="SAM" id="Phobius"/>
    </source>
</evidence>
<dbReference type="Pfam" id="PF03476">
    <property type="entry name" value="MOSC_N"/>
    <property type="match status" value="1"/>
</dbReference>
<keyword evidence="4" id="KW-1185">Reference proteome</keyword>
<organism evidence="3 4">
    <name type="scientific">Trichoglossum hirsutum</name>
    <dbReference type="NCBI Taxonomy" id="265104"/>
    <lineage>
        <taxon>Eukaryota</taxon>
        <taxon>Fungi</taxon>
        <taxon>Dikarya</taxon>
        <taxon>Ascomycota</taxon>
        <taxon>Pezizomycotina</taxon>
        <taxon>Geoglossomycetes</taxon>
        <taxon>Geoglossales</taxon>
        <taxon>Geoglossaceae</taxon>
        <taxon>Trichoglossum</taxon>
    </lineage>
</organism>
<dbReference type="EMBL" id="JAGHQM010002096">
    <property type="protein sequence ID" value="KAH0551319.1"/>
    <property type="molecule type" value="Genomic_DNA"/>
</dbReference>
<name>A0A9P8IBV5_9PEZI</name>
<dbReference type="PROSITE" id="PS51340">
    <property type="entry name" value="MOSC"/>
    <property type="match status" value="1"/>
</dbReference>
<feature type="domain" description="MOSC" evidence="2">
    <location>
        <begin position="255"/>
        <end position="365"/>
    </location>
</feature>
<evidence type="ECO:0000259" key="2">
    <source>
        <dbReference type="PROSITE" id="PS51340"/>
    </source>
</evidence>
<feature type="transmembrane region" description="Helical" evidence="1">
    <location>
        <begin position="20"/>
        <end position="42"/>
    </location>
</feature>
<protein>
    <recommendedName>
        <fullName evidence="2">MOSC domain-containing protein</fullName>
    </recommendedName>
</protein>
<dbReference type="AlphaFoldDB" id="A0A9P8IBV5"/>
<evidence type="ECO:0000313" key="3">
    <source>
        <dbReference type="EMBL" id="KAH0551319.1"/>
    </source>
</evidence>
<evidence type="ECO:0000313" key="4">
    <source>
        <dbReference type="Proteomes" id="UP000750711"/>
    </source>
</evidence>
<keyword evidence="1" id="KW-1133">Transmembrane helix</keyword>
<dbReference type="InterPro" id="IPR005303">
    <property type="entry name" value="MOCOS_middle"/>
</dbReference>
<dbReference type="InterPro" id="IPR005302">
    <property type="entry name" value="MoCF_Sase_C"/>
</dbReference>
<keyword evidence="1" id="KW-0812">Transmembrane</keyword>
<dbReference type="SUPFAM" id="SSF141673">
    <property type="entry name" value="MOSC N-terminal domain-like"/>
    <property type="match status" value="1"/>
</dbReference>
<gene>
    <name evidence="3" type="ORF">GP486_007435</name>
</gene>
<comment type="caution">
    <text evidence="3">The sequence shown here is derived from an EMBL/GenBank/DDBJ whole genome shotgun (WGS) entry which is preliminary data.</text>
</comment>
<keyword evidence="1" id="KW-0472">Membrane</keyword>
<dbReference type="GO" id="GO:0003824">
    <property type="term" value="F:catalytic activity"/>
    <property type="evidence" value="ECO:0007669"/>
    <property type="project" value="InterPro"/>
</dbReference>
<dbReference type="GO" id="GO:0030151">
    <property type="term" value="F:molybdenum ion binding"/>
    <property type="evidence" value="ECO:0007669"/>
    <property type="project" value="InterPro"/>
</dbReference>
<accession>A0A9P8IBV5</accession>
<dbReference type="GO" id="GO:0030170">
    <property type="term" value="F:pyridoxal phosphate binding"/>
    <property type="evidence" value="ECO:0007669"/>
    <property type="project" value="InterPro"/>
</dbReference>
<dbReference type="Proteomes" id="UP000750711">
    <property type="component" value="Unassembled WGS sequence"/>
</dbReference>
<proteinExistence type="predicted"/>
<sequence length="365" mass="41170">MLSASSGLGFIPRLELSYRTALAVISTTCLGPIIALLAFEILSRRSKQLAPKGCRKLGLRVESNLADQYDSKYDDGGPPDSHEWRVKSLWIYPVKSCKGIEMNRGSVLNTGMQYDRQFSFAQLKSHVPVSRELPELEKKSEQKWEFITQRQFPLLALVRTELWVPDPSSETYSPNSPEVLSEGALIIKFPYARNGWRGVFSKLVAALTGRKSESSFTVPLNPSPDVITRKGYTVDTMKIWMDSPMGLNMSVDSPTELRDFLGVRNPLALFRVVPGKERDVFKCAPRREELGWQPVIGFSDSTDKDKKYALHIINLASVRDVGKKVAREIPKFSALRFRPNIIMGEIRVGDTIQVDERGDHYFLGK</sequence>